<evidence type="ECO:0000256" key="2">
    <source>
        <dbReference type="SAM" id="Phobius"/>
    </source>
</evidence>
<accession>A0A1J5Q606</accession>
<evidence type="ECO:0000256" key="1">
    <source>
        <dbReference type="SAM" id="MobiDB-lite"/>
    </source>
</evidence>
<comment type="caution">
    <text evidence="3">The sequence shown here is derived from an EMBL/GenBank/DDBJ whole genome shotgun (WGS) entry which is preliminary data.</text>
</comment>
<proteinExistence type="predicted"/>
<keyword evidence="2" id="KW-0812">Transmembrane</keyword>
<sequence>MSSTTSVDEQGNEQGGNQRHAQTTTPEDLLSLRPGALEQRVVERRLPRKRPGLTAVLGGVVAAGALFAGGLLVGHSTGSSATTSQAAGAGALGAPGVRPTGASGFGGGNVTSGTVTAVDGSTVTLTASDGSTVKITTTSGTTVTSTTAATVADLGVGDTVTVVGQKDASGTVTARAITQGAAGIGGGPVPGQAPTS</sequence>
<name>A0A1J5Q606_9ZZZZ</name>
<feature type="region of interest" description="Disordered" evidence="1">
    <location>
        <begin position="1"/>
        <end position="35"/>
    </location>
</feature>
<reference evidence="3" key="1">
    <citation type="submission" date="2016-10" db="EMBL/GenBank/DDBJ databases">
        <title>Sequence of Gallionella enrichment culture.</title>
        <authorList>
            <person name="Poehlein A."/>
            <person name="Muehling M."/>
            <person name="Daniel R."/>
        </authorList>
    </citation>
    <scope>NUCLEOTIDE SEQUENCE</scope>
</reference>
<protein>
    <submittedName>
        <fullName evidence="3">Uncharacterized protein</fullName>
    </submittedName>
</protein>
<evidence type="ECO:0000313" key="3">
    <source>
        <dbReference type="EMBL" id="OIQ79102.1"/>
    </source>
</evidence>
<feature type="transmembrane region" description="Helical" evidence="2">
    <location>
        <begin position="53"/>
        <end position="74"/>
    </location>
</feature>
<dbReference type="AlphaFoldDB" id="A0A1J5Q606"/>
<keyword evidence="2" id="KW-0472">Membrane</keyword>
<feature type="compositionally biased region" description="Polar residues" evidence="1">
    <location>
        <begin position="15"/>
        <end position="26"/>
    </location>
</feature>
<organism evidence="3">
    <name type="scientific">mine drainage metagenome</name>
    <dbReference type="NCBI Taxonomy" id="410659"/>
    <lineage>
        <taxon>unclassified sequences</taxon>
        <taxon>metagenomes</taxon>
        <taxon>ecological metagenomes</taxon>
    </lineage>
</organism>
<dbReference type="EMBL" id="MLJW01001275">
    <property type="protein sequence ID" value="OIQ79102.1"/>
    <property type="molecule type" value="Genomic_DNA"/>
</dbReference>
<gene>
    <name evidence="3" type="ORF">GALL_391780</name>
</gene>
<keyword evidence="2" id="KW-1133">Transmembrane helix</keyword>